<dbReference type="Proteomes" id="UP001292182">
    <property type="component" value="Unassembled WGS sequence"/>
</dbReference>
<name>A0ABU5LMZ8_9SPHN</name>
<proteinExistence type="predicted"/>
<evidence type="ECO:0000313" key="1">
    <source>
        <dbReference type="EMBL" id="MDZ7281296.1"/>
    </source>
</evidence>
<dbReference type="Pfam" id="PF10038">
    <property type="entry name" value="DUF2274"/>
    <property type="match status" value="1"/>
</dbReference>
<evidence type="ECO:0000313" key="2">
    <source>
        <dbReference type="Proteomes" id="UP001292182"/>
    </source>
</evidence>
<dbReference type="EMBL" id="JAOBTW010000004">
    <property type="protein sequence ID" value="MDZ7281296.1"/>
    <property type="molecule type" value="Genomic_DNA"/>
</dbReference>
<reference evidence="2" key="1">
    <citation type="submission" date="2023-07" db="EMBL/GenBank/DDBJ databases">
        <title>Whole genome sequence analysis of rice epiphytic Sphingomonas sanguinis OsEp_Plm_15B2.</title>
        <authorList>
            <person name="Sahu K.P."/>
            <person name="Asharani P."/>
            <person name="Reddy B."/>
            <person name="Kumar A."/>
        </authorList>
    </citation>
    <scope>NUCLEOTIDE SEQUENCE [LARGE SCALE GENOMIC DNA]</scope>
    <source>
        <strain evidence="2">OsEp_Plm_15B2</strain>
    </source>
</reference>
<comment type="caution">
    <text evidence="1">The sequence shown here is derived from an EMBL/GenBank/DDBJ whole genome shotgun (WGS) entry which is preliminary data.</text>
</comment>
<dbReference type="InterPro" id="IPR018733">
    <property type="entry name" value="DUF2274"/>
</dbReference>
<keyword evidence="2" id="KW-1185">Reference proteome</keyword>
<protein>
    <submittedName>
        <fullName evidence="1">DUF2274 domain-containing protein</fullName>
    </submittedName>
</protein>
<sequence length="76" mass="8370">MADLKLGKLPDRTPVKLTITITPDLQAALQAYAAIYTATYGVEEPVADLVPAMLATFLDSDRAFMRERDARARSSR</sequence>
<accession>A0ABU5LMZ8</accession>
<dbReference type="RefSeq" id="WP_322538715.1">
    <property type="nucleotide sequence ID" value="NZ_JAOBTW010000004.1"/>
</dbReference>
<organism evidence="1 2">
    <name type="scientific">Sphingomonas sanguinis</name>
    <dbReference type="NCBI Taxonomy" id="33051"/>
    <lineage>
        <taxon>Bacteria</taxon>
        <taxon>Pseudomonadati</taxon>
        <taxon>Pseudomonadota</taxon>
        <taxon>Alphaproteobacteria</taxon>
        <taxon>Sphingomonadales</taxon>
        <taxon>Sphingomonadaceae</taxon>
        <taxon>Sphingomonas</taxon>
    </lineage>
</organism>
<gene>
    <name evidence="1" type="ORF">N4G62_04545</name>
</gene>